<proteinExistence type="predicted"/>
<dbReference type="Proteomes" id="UP000609346">
    <property type="component" value="Unassembled WGS sequence"/>
</dbReference>
<dbReference type="InterPro" id="IPR036291">
    <property type="entry name" value="NAD(P)-bd_dom_sf"/>
</dbReference>
<keyword evidence="4" id="KW-1185">Reference proteome</keyword>
<reference evidence="3 4" key="1">
    <citation type="submission" date="2020-09" db="EMBL/GenBank/DDBJ databases">
        <title>Paenibacillus sp. strain PR3 16S rRNA gene Genome sequencing and assembly.</title>
        <authorList>
            <person name="Kim J."/>
        </authorList>
    </citation>
    <scope>NUCLEOTIDE SEQUENCE [LARGE SCALE GENOMIC DNA]</scope>
    <source>
        <strain evidence="3 4">PR3</strain>
    </source>
</reference>
<dbReference type="Gene3D" id="3.90.180.10">
    <property type="entry name" value="Medium-chain alcohol dehydrogenases, catalytic domain"/>
    <property type="match status" value="1"/>
</dbReference>
<dbReference type="Pfam" id="PF00107">
    <property type="entry name" value="ADH_zinc_N"/>
    <property type="match status" value="1"/>
</dbReference>
<dbReference type="SMART" id="SM00829">
    <property type="entry name" value="PKS_ER"/>
    <property type="match status" value="1"/>
</dbReference>
<dbReference type="EMBL" id="JACXZA010000001">
    <property type="protein sequence ID" value="MBD3917343.1"/>
    <property type="molecule type" value="Genomic_DNA"/>
</dbReference>
<dbReference type="InterPro" id="IPR020843">
    <property type="entry name" value="ER"/>
</dbReference>
<evidence type="ECO:0000256" key="1">
    <source>
        <dbReference type="ARBA" id="ARBA00022857"/>
    </source>
</evidence>
<dbReference type="CDD" id="cd08270">
    <property type="entry name" value="MDR4"/>
    <property type="match status" value="1"/>
</dbReference>
<dbReference type="Gene3D" id="3.40.50.720">
    <property type="entry name" value="NAD(P)-binding Rossmann-like Domain"/>
    <property type="match status" value="1"/>
</dbReference>
<feature type="domain" description="Enoyl reductase (ER)" evidence="2">
    <location>
        <begin position="15"/>
        <end position="306"/>
    </location>
</feature>
<dbReference type="InterPro" id="IPR051603">
    <property type="entry name" value="Zinc-ADH_QOR/CCCR"/>
</dbReference>
<comment type="caution">
    <text evidence="3">The sequence shown here is derived from an EMBL/GenBank/DDBJ whole genome shotgun (WGS) entry which is preliminary data.</text>
</comment>
<organism evidence="3 4">
    <name type="scientific">Paenibacillus terricola</name>
    <dbReference type="NCBI Taxonomy" id="2763503"/>
    <lineage>
        <taxon>Bacteria</taxon>
        <taxon>Bacillati</taxon>
        <taxon>Bacillota</taxon>
        <taxon>Bacilli</taxon>
        <taxon>Bacillales</taxon>
        <taxon>Paenibacillaceae</taxon>
        <taxon>Paenibacillus</taxon>
    </lineage>
</organism>
<gene>
    <name evidence="3" type="ORF">H8B09_01140</name>
</gene>
<dbReference type="Pfam" id="PF08240">
    <property type="entry name" value="ADH_N"/>
    <property type="match status" value="1"/>
</dbReference>
<dbReference type="InterPro" id="IPR013149">
    <property type="entry name" value="ADH-like_C"/>
</dbReference>
<evidence type="ECO:0000259" key="2">
    <source>
        <dbReference type="SMART" id="SM00829"/>
    </source>
</evidence>
<keyword evidence="1" id="KW-0521">NADP</keyword>
<dbReference type="PANTHER" id="PTHR44154">
    <property type="entry name" value="QUINONE OXIDOREDUCTASE"/>
    <property type="match status" value="1"/>
</dbReference>
<name>A0ABR8MN15_9BACL</name>
<dbReference type="SUPFAM" id="SSF50129">
    <property type="entry name" value="GroES-like"/>
    <property type="match status" value="1"/>
</dbReference>
<evidence type="ECO:0000313" key="4">
    <source>
        <dbReference type="Proteomes" id="UP000609346"/>
    </source>
</evidence>
<evidence type="ECO:0000313" key="3">
    <source>
        <dbReference type="EMBL" id="MBD3917343.1"/>
    </source>
</evidence>
<dbReference type="InterPro" id="IPR011032">
    <property type="entry name" value="GroES-like_sf"/>
</dbReference>
<sequence>MSKIHAIVIDPAVRGRLKVGEVEASRPASSEALVRVHAISLNLGEVRTATRANAGWRPGWDLSGVVEQPAADGSGPSAGTRVFGMVHSGSWAELVAVPTNFLSEIPDNVTYAQAATLPVAGLTALFALEKGGFLLNRKVLVTGASGGVGNFTCQLAKQAGAIVTGLVRREERAGCLLRIGVHNVVVGEDVVAARSFGPYDVIVDTLGGKSLHMVSSFLEEGGSCINVGSATEPEMTLQDRLQSVPGGVLVLNGMPPGGVSKDLGRLARMVADGLLHPPIDLEAPWTEIAEVTQSLLKRSIAGKAVLSVS</sequence>
<dbReference type="InterPro" id="IPR013154">
    <property type="entry name" value="ADH-like_N"/>
</dbReference>
<dbReference type="SUPFAM" id="SSF51735">
    <property type="entry name" value="NAD(P)-binding Rossmann-fold domains"/>
    <property type="match status" value="1"/>
</dbReference>
<accession>A0ABR8MN15</accession>
<dbReference type="PANTHER" id="PTHR44154:SF1">
    <property type="entry name" value="QUINONE OXIDOREDUCTASE"/>
    <property type="match status" value="1"/>
</dbReference>
<protein>
    <submittedName>
        <fullName evidence="3">Zinc-binding dehydrogenase</fullName>
    </submittedName>
</protein>